<evidence type="ECO:0000259" key="4">
    <source>
        <dbReference type="Pfam" id="PF03976"/>
    </source>
</evidence>
<dbReference type="GO" id="GO:0008976">
    <property type="term" value="F:polyphosphate kinase activity"/>
    <property type="evidence" value="ECO:0007669"/>
    <property type="project" value="InterPro"/>
</dbReference>
<dbReference type="PANTHER" id="PTHR34383:SF3">
    <property type="entry name" value="POLYPHOSPHATE:AMP PHOSPHOTRANSFERASE"/>
    <property type="match status" value="1"/>
</dbReference>
<dbReference type="EMBL" id="CP051774">
    <property type="protein sequence ID" value="QJE95687.1"/>
    <property type="molecule type" value="Genomic_DNA"/>
</dbReference>
<keyword evidence="2" id="KW-0808">Transferase</keyword>
<sequence>MKYNLDPDRKIKIEVSEGDRVDFKLRDILVIPDHQISLKKDFDPDFTGGYEDKAGALQRVAANVQRLAELQEKLYAQDVYGILIIFQAIDAAGKDGAIRHVMSGINPQGCHVTSFKAPSSEDLDHDYLWRATKVLPARGMIGIFNRSYYEEVLAVKVHPEFLAKQNLPGKPGGKAFWARRYKEINRFEKYLTSNGIIPIKFFLNLSRKEQKKRFIARIDEPKKNWKFSVADFKERALWDDYQQAFEDMLNHTSTEHAPWFVIPSDNKWFARLAISEAICVVLEQLKLKFPEVSEERRAELLKIREELEKD</sequence>
<dbReference type="InterPro" id="IPR027417">
    <property type="entry name" value="P-loop_NTPase"/>
</dbReference>
<keyword evidence="3 5" id="KW-0418">Kinase</keyword>
<feature type="domain" description="Polyphosphate kinase-2-related" evidence="4">
    <location>
        <begin position="57"/>
        <end position="284"/>
    </location>
</feature>
<evidence type="ECO:0000256" key="2">
    <source>
        <dbReference type="ARBA" id="ARBA00022679"/>
    </source>
</evidence>
<name>A0A858RFR4_9BACT</name>
<evidence type="ECO:0000313" key="5">
    <source>
        <dbReference type="EMBL" id="QJE95687.1"/>
    </source>
</evidence>
<reference evidence="5 6" key="1">
    <citation type="submission" date="2020-04" db="EMBL/GenBank/DDBJ databases">
        <title>Luteolibacter sp. G-1-1-1 isolated from soil.</title>
        <authorList>
            <person name="Dahal R.H."/>
        </authorList>
    </citation>
    <scope>NUCLEOTIDE SEQUENCE [LARGE SCALE GENOMIC DNA]</scope>
    <source>
        <strain evidence="5 6">G-1-1-1</strain>
    </source>
</reference>
<dbReference type="PANTHER" id="PTHR34383">
    <property type="entry name" value="POLYPHOSPHATE:AMP PHOSPHOTRANSFERASE-RELATED"/>
    <property type="match status" value="1"/>
</dbReference>
<dbReference type="Proteomes" id="UP000501812">
    <property type="component" value="Chromosome"/>
</dbReference>
<dbReference type="InterPro" id="IPR022300">
    <property type="entry name" value="PPK2-rel_1"/>
</dbReference>
<proteinExistence type="inferred from homology"/>
<dbReference type="Pfam" id="PF03976">
    <property type="entry name" value="PPK2"/>
    <property type="match status" value="1"/>
</dbReference>
<dbReference type="RefSeq" id="WP_169454000.1">
    <property type="nucleotide sequence ID" value="NZ_CP051774.1"/>
</dbReference>
<comment type="similarity">
    <text evidence="1">Belongs to the polyphosphate kinase 2 (PPK2) family. Class I subfamily.</text>
</comment>
<dbReference type="InterPro" id="IPR016898">
    <property type="entry name" value="Polyphosphate_phosphotransfera"/>
</dbReference>
<evidence type="ECO:0000313" key="6">
    <source>
        <dbReference type="Proteomes" id="UP000501812"/>
    </source>
</evidence>
<evidence type="ECO:0000256" key="1">
    <source>
        <dbReference type="ARBA" id="ARBA00009924"/>
    </source>
</evidence>
<organism evidence="5 6">
    <name type="scientific">Luteolibacter luteus</name>
    <dbReference type="NCBI Taxonomy" id="2728835"/>
    <lineage>
        <taxon>Bacteria</taxon>
        <taxon>Pseudomonadati</taxon>
        <taxon>Verrucomicrobiota</taxon>
        <taxon>Verrucomicrobiia</taxon>
        <taxon>Verrucomicrobiales</taxon>
        <taxon>Verrucomicrobiaceae</taxon>
        <taxon>Luteolibacter</taxon>
    </lineage>
</organism>
<dbReference type="NCBIfam" id="TIGR03709">
    <property type="entry name" value="PPK2_rel_1"/>
    <property type="match status" value="1"/>
</dbReference>
<keyword evidence="6" id="KW-1185">Reference proteome</keyword>
<dbReference type="AlphaFoldDB" id="A0A858RFR4"/>
<gene>
    <name evidence="5" type="ORF">HHL09_07775</name>
</gene>
<accession>A0A858RFR4</accession>
<dbReference type="SUPFAM" id="SSF52540">
    <property type="entry name" value="P-loop containing nucleoside triphosphate hydrolases"/>
    <property type="match status" value="1"/>
</dbReference>
<dbReference type="InterPro" id="IPR022488">
    <property type="entry name" value="PPK2-related"/>
</dbReference>
<evidence type="ECO:0000256" key="3">
    <source>
        <dbReference type="ARBA" id="ARBA00022777"/>
    </source>
</evidence>
<protein>
    <submittedName>
        <fullName evidence="5">Polyphosphate kinase 2 family protein</fullName>
    </submittedName>
</protein>
<dbReference type="KEGG" id="luo:HHL09_07775"/>
<dbReference type="PIRSF" id="PIRSF028756">
    <property type="entry name" value="PPK2_prd"/>
    <property type="match status" value="1"/>
</dbReference>
<dbReference type="Gene3D" id="3.40.50.300">
    <property type="entry name" value="P-loop containing nucleotide triphosphate hydrolases"/>
    <property type="match status" value="1"/>
</dbReference>
<dbReference type="GO" id="GO:0006797">
    <property type="term" value="P:polyphosphate metabolic process"/>
    <property type="evidence" value="ECO:0007669"/>
    <property type="project" value="InterPro"/>
</dbReference>